<dbReference type="Proteomes" id="UP001152622">
    <property type="component" value="Chromosome 12"/>
</dbReference>
<accession>A0A9Q1ETP1</accession>
<sequence length="173" mass="19689">MNSRADRSSPPPPPSSRAWETLCAPRPNAGKLPQVKDGTDRLLPEDRTAELDPISNPHGKARTLASTSRQLAFGLSALRLWEEGAGKQGVLYKWWIRTWLCAYEKTNHSLQTFVRRRHLTPLSSLLEKMQDSVSKGFTEIKRQASRHFSPDLAFLWLYMEETEEDRNVRGSGN</sequence>
<evidence type="ECO:0000313" key="3">
    <source>
        <dbReference type="Proteomes" id="UP001152622"/>
    </source>
</evidence>
<evidence type="ECO:0000256" key="1">
    <source>
        <dbReference type="SAM" id="MobiDB-lite"/>
    </source>
</evidence>
<name>A0A9Q1ETP1_SYNKA</name>
<feature type="region of interest" description="Disordered" evidence="1">
    <location>
        <begin position="1"/>
        <end position="40"/>
    </location>
</feature>
<comment type="caution">
    <text evidence="2">The sequence shown here is derived from an EMBL/GenBank/DDBJ whole genome shotgun (WGS) entry which is preliminary data.</text>
</comment>
<protein>
    <submittedName>
        <fullName evidence="2">Uncharacterized protein</fullName>
    </submittedName>
</protein>
<dbReference type="AlphaFoldDB" id="A0A9Q1ETP1"/>
<keyword evidence="3" id="KW-1185">Reference proteome</keyword>
<reference evidence="2" key="1">
    <citation type="journal article" date="2023" name="Science">
        <title>Genome structures resolve the early diversification of teleost fishes.</title>
        <authorList>
            <person name="Parey E."/>
            <person name="Louis A."/>
            <person name="Montfort J."/>
            <person name="Bouchez O."/>
            <person name="Roques C."/>
            <person name="Iampietro C."/>
            <person name="Lluch J."/>
            <person name="Castinel A."/>
            <person name="Donnadieu C."/>
            <person name="Desvignes T."/>
            <person name="Floi Bucao C."/>
            <person name="Jouanno E."/>
            <person name="Wen M."/>
            <person name="Mejri S."/>
            <person name="Dirks R."/>
            <person name="Jansen H."/>
            <person name="Henkel C."/>
            <person name="Chen W.J."/>
            <person name="Zahm M."/>
            <person name="Cabau C."/>
            <person name="Klopp C."/>
            <person name="Thompson A.W."/>
            <person name="Robinson-Rechavi M."/>
            <person name="Braasch I."/>
            <person name="Lecointre G."/>
            <person name="Bobe J."/>
            <person name="Postlethwait J.H."/>
            <person name="Berthelot C."/>
            <person name="Roest Crollius H."/>
            <person name="Guiguen Y."/>
        </authorList>
    </citation>
    <scope>NUCLEOTIDE SEQUENCE</scope>
    <source>
        <strain evidence="2">WJC10195</strain>
    </source>
</reference>
<proteinExistence type="predicted"/>
<evidence type="ECO:0000313" key="2">
    <source>
        <dbReference type="EMBL" id="KAJ8344840.1"/>
    </source>
</evidence>
<dbReference type="EMBL" id="JAINUF010000012">
    <property type="protein sequence ID" value="KAJ8344840.1"/>
    <property type="molecule type" value="Genomic_DNA"/>
</dbReference>
<organism evidence="2 3">
    <name type="scientific">Synaphobranchus kaupii</name>
    <name type="common">Kaup's arrowtooth eel</name>
    <dbReference type="NCBI Taxonomy" id="118154"/>
    <lineage>
        <taxon>Eukaryota</taxon>
        <taxon>Metazoa</taxon>
        <taxon>Chordata</taxon>
        <taxon>Craniata</taxon>
        <taxon>Vertebrata</taxon>
        <taxon>Euteleostomi</taxon>
        <taxon>Actinopterygii</taxon>
        <taxon>Neopterygii</taxon>
        <taxon>Teleostei</taxon>
        <taxon>Anguilliformes</taxon>
        <taxon>Synaphobranchidae</taxon>
        <taxon>Synaphobranchus</taxon>
    </lineage>
</organism>
<gene>
    <name evidence="2" type="ORF">SKAU_G00290330</name>
</gene>